<dbReference type="Proteomes" id="UP000092840">
    <property type="component" value="Unassembled WGS sequence"/>
</dbReference>
<organism evidence="6 9">
    <name type="scientific">Marinomonas gallaica</name>
    <dbReference type="NCBI Taxonomy" id="1806667"/>
    <lineage>
        <taxon>Bacteria</taxon>
        <taxon>Pseudomonadati</taxon>
        <taxon>Pseudomonadota</taxon>
        <taxon>Gammaproteobacteria</taxon>
        <taxon>Oceanospirillales</taxon>
        <taxon>Oceanospirillaceae</taxon>
        <taxon>Marinomonas</taxon>
    </lineage>
</organism>
<feature type="chain" id="PRO_5008677095" description="FimV N-terminal domain-containing protein" evidence="4">
    <location>
        <begin position="23"/>
        <end position="772"/>
    </location>
</feature>
<feature type="compositionally biased region" description="Acidic residues" evidence="2">
    <location>
        <begin position="620"/>
        <end position="640"/>
    </location>
</feature>
<dbReference type="EMBL" id="FLRA01000023">
    <property type="protein sequence ID" value="SBT19052.1"/>
    <property type="molecule type" value="Genomic_DNA"/>
</dbReference>
<dbReference type="InterPro" id="IPR038440">
    <property type="entry name" value="FimV_C_sf"/>
</dbReference>
<accession>A0A1C3JVD0</accession>
<feature type="compositionally biased region" description="Acidic residues" evidence="2">
    <location>
        <begin position="572"/>
        <end position="586"/>
    </location>
</feature>
<feature type="region of interest" description="Disordered" evidence="2">
    <location>
        <begin position="503"/>
        <end position="533"/>
    </location>
</feature>
<evidence type="ECO:0000256" key="2">
    <source>
        <dbReference type="SAM" id="MobiDB-lite"/>
    </source>
</evidence>
<keyword evidence="3" id="KW-1133">Transmembrane helix</keyword>
<dbReference type="InterPro" id="IPR020012">
    <property type="entry name" value="LysM_FimV"/>
</dbReference>
<evidence type="ECO:0000256" key="3">
    <source>
        <dbReference type="SAM" id="Phobius"/>
    </source>
</evidence>
<evidence type="ECO:0000259" key="5">
    <source>
        <dbReference type="Pfam" id="PF25800"/>
    </source>
</evidence>
<feature type="transmembrane region" description="Helical" evidence="3">
    <location>
        <begin position="412"/>
        <end position="432"/>
    </location>
</feature>
<feature type="region of interest" description="Disordered" evidence="2">
    <location>
        <begin position="620"/>
        <end position="654"/>
    </location>
</feature>
<feature type="coiled-coil region" evidence="1">
    <location>
        <begin position="312"/>
        <end position="388"/>
    </location>
</feature>
<dbReference type="Pfam" id="PF25800">
    <property type="entry name" value="FimV_N"/>
    <property type="match status" value="1"/>
</dbReference>
<name>A0A1C3JVD0_9GAMM</name>
<keyword evidence="3" id="KW-0812">Transmembrane</keyword>
<reference evidence="6 9" key="1">
    <citation type="submission" date="2016-06" db="EMBL/GenBank/DDBJ databases">
        <authorList>
            <person name="Kjaerup R.B."/>
            <person name="Dalgaard T.S."/>
            <person name="Juul-Madsen H.R."/>
        </authorList>
    </citation>
    <scope>NUCLEOTIDE SEQUENCE [LARGE SCALE GENOMIC DNA]</scope>
    <source>
        <strain evidence="6 9">CECT 5115</strain>
    </source>
</reference>
<feature type="region of interest" description="Disordered" evidence="2">
    <location>
        <begin position="572"/>
        <end position="605"/>
    </location>
</feature>
<dbReference type="Proteomes" id="UP000092871">
    <property type="component" value="Unassembled WGS sequence"/>
</dbReference>
<keyword evidence="4" id="KW-0732">Signal</keyword>
<feature type="signal peptide" evidence="4">
    <location>
        <begin position="1"/>
        <end position="22"/>
    </location>
</feature>
<feature type="compositionally biased region" description="Acidic residues" evidence="2">
    <location>
        <begin position="698"/>
        <end position="711"/>
    </location>
</feature>
<feature type="transmembrane region" description="Helical" evidence="3">
    <location>
        <begin position="453"/>
        <end position="473"/>
    </location>
</feature>
<dbReference type="NCBIfam" id="TIGR03504">
    <property type="entry name" value="FimV_Cterm"/>
    <property type="match status" value="1"/>
</dbReference>
<keyword evidence="8" id="KW-1185">Reference proteome</keyword>
<dbReference type="AlphaFoldDB" id="A0A1C3JVD0"/>
<evidence type="ECO:0000256" key="4">
    <source>
        <dbReference type="SAM" id="SignalP"/>
    </source>
</evidence>
<feature type="compositionally biased region" description="Acidic residues" evidence="2">
    <location>
        <begin position="594"/>
        <end position="605"/>
    </location>
</feature>
<dbReference type="EMBL" id="FLRB01000013">
    <property type="protein sequence ID" value="SBT22007.1"/>
    <property type="molecule type" value="Genomic_DNA"/>
</dbReference>
<keyword evidence="1" id="KW-0175">Coiled coil</keyword>
<dbReference type="OrthoDB" id="5298707at2"/>
<feature type="domain" description="FimV N-terminal" evidence="5">
    <location>
        <begin position="23"/>
        <end position="129"/>
    </location>
</feature>
<dbReference type="RefSeq" id="WP_067038278.1">
    <property type="nucleotide sequence ID" value="NZ_FLRA01000023.1"/>
</dbReference>
<gene>
    <name evidence="6" type="ORF">MGA5115_03213</name>
    <name evidence="7" type="ORF">MGA5116_02617</name>
</gene>
<dbReference type="NCBIfam" id="TIGR03505">
    <property type="entry name" value="FimV_core"/>
    <property type="match status" value="1"/>
</dbReference>
<sequence>MLRKTLISLAVSSALYMSNGYALELGELTSQSQVDEPFRGRIQLTDVNGLTPSDVNVRLGSESEFRQAGIALTSTLSQLDFNVVRENGQLAVVIQTDAPLTINQLNFVLAARWPNGQVVREYRTPLNQPALVEKSQPEVVQSVTPQAPSSKDQVFRRETSQAKALTAKGELNVEKGNTLWSIAGSNRPNNQLTIYQTMMAIQALNQDAFYANNINLLREGAVLRLPTQEQIALFNRATSEKEFERQHSAWMALKQAGRLDEIVSKEQMNTQAKANSAPASPKATEDKLMLASGQSVLPEENASSNEADVQRISELETELSATNELLDKETREKAELNDKLGELNEQLATLERLISLKDQQMAELQRQFASAQQAMQEQKNTVDQLLEADQLRREQAAAEDASWMNKIFGNPIIMSIAGVVLLLIGLLIGMLMKRSGRNKADKEKKDDTQEFDLAPAAAVAPAVAAASVATAVAPDPIEDAEEPIEEEDPFAFDFEVDVPEEDSFDGFDESVASSEVMPEAEEETDAFDEFDIPELDDSAEVDDFEDALGAEMDELADEDAAADDPFAEFEVEETAEIAPEDDPFDEVLERDASTEEVEDDVLDAEDNGFDLEDTLAELDLPAEDAEESLDVPEDFSEEESFVNSLLTDDEQSDVDESAVFDVEPDTALADSIDEVLAEAQQEDDFGGLDVPEFGTEQAAEDAASEDDDDEEEIDFFDASGDEVATKLDLARAYMDMGDEEGARVILDDVINSGNESQVAEASSMMERMFPSE</sequence>
<proteinExistence type="predicted"/>
<dbReference type="InterPro" id="IPR020011">
    <property type="entry name" value="FimV_C"/>
</dbReference>
<evidence type="ECO:0000313" key="7">
    <source>
        <dbReference type="EMBL" id="SBT22007.1"/>
    </source>
</evidence>
<dbReference type="Gene3D" id="1.20.58.2200">
    <property type="match status" value="1"/>
</dbReference>
<evidence type="ECO:0000256" key="1">
    <source>
        <dbReference type="SAM" id="Coils"/>
    </source>
</evidence>
<feature type="compositionally biased region" description="Acidic residues" evidence="2">
    <location>
        <begin position="518"/>
        <end position="533"/>
    </location>
</feature>
<dbReference type="InterPro" id="IPR057840">
    <property type="entry name" value="FimV_N"/>
</dbReference>
<reference evidence="7 8" key="2">
    <citation type="submission" date="2016-06" db="EMBL/GenBank/DDBJ databases">
        <authorList>
            <person name="Rodrigo-Torres L."/>
            <person name="Arahal D.R."/>
        </authorList>
    </citation>
    <scope>NUCLEOTIDE SEQUENCE [LARGE SCALE GENOMIC DNA]</scope>
    <source>
        <strain evidence="7 8">CECT 5116</strain>
    </source>
</reference>
<keyword evidence="3" id="KW-0472">Membrane</keyword>
<protein>
    <recommendedName>
        <fullName evidence="5">FimV N-terminal domain-containing protein</fullName>
    </recommendedName>
</protein>
<evidence type="ECO:0000313" key="6">
    <source>
        <dbReference type="EMBL" id="SBT19052.1"/>
    </source>
</evidence>
<feature type="region of interest" description="Disordered" evidence="2">
    <location>
        <begin position="680"/>
        <end position="711"/>
    </location>
</feature>
<evidence type="ECO:0000313" key="8">
    <source>
        <dbReference type="Proteomes" id="UP000092840"/>
    </source>
</evidence>
<evidence type="ECO:0000313" key="9">
    <source>
        <dbReference type="Proteomes" id="UP000092871"/>
    </source>
</evidence>